<feature type="compositionally biased region" description="Basic and acidic residues" evidence="1">
    <location>
        <begin position="399"/>
        <end position="409"/>
    </location>
</feature>
<gene>
    <name evidence="2" type="ORF">PLXY2_LOCUS14129</name>
</gene>
<sequence>MTAPSDRQPMSEDSNDEEHPCTFGRKESKANLFHSFSEHNVLKNYVCLVSNIPPFEYLSDQDARVDINHEQDNAIQVERSKALYDIKHYNDGTSCQHIEMMDVSENDDSNFISFDNPNILQYTRMKWLSDGSSGGTNASSPSVSLTSCSTISSDFSQDSVLESQDSTDRCLSTILKLDEEHNMFGMTNMAIVGMPLRSGVRCEVKPAFPQTAIVQVCCPRFSCCKHKSKTDFPMILKCGNSRSCTTCCVESSTPARESCATCCPPPRSEPKRSYDSRRKKKQVCCPICPQSTKCTTNANASMTITVKRRPDAYEPYPVIISPRSSCILKLPLAARSCHHVPRCQPPSACCPYLMPCYWPARPNAPCPTPAHCFHNPPCPAARRPETPRDPNTSCPKTRKCNDKREDQPKSKCPNIYDKSRMKGSNCPNRYCLGRIPNVKQAIEMKYGMKCSSLTRPCSLTAQAQA</sequence>
<evidence type="ECO:0000313" key="2">
    <source>
        <dbReference type="EMBL" id="CAG9135869.1"/>
    </source>
</evidence>
<dbReference type="Proteomes" id="UP000653454">
    <property type="component" value="Unassembled WGS sequence"/>
</dbReference>
<dbReference type="AlphaFoldDB" id="A0A8S4G6U6"/>
<comment type="caution">
    <text evidence="2">The sequence shown here is derived from an EMBL/GenBank/DDBJ whole genome shotgun (WGS) entry which is preliminary data.</text>
</comment>
<reference evidence="2" key="1">
    <citation type="submission" date="2020-11" db="EMBL/GenBank/DDBJ databases">
        <authorList>
            <person name="Whiteford S."/>
        </authorList>
    </citation>
    <scope>NUCLEOTIDE SEQUENCE</scope>
</reference>
<organism evidence="2 3">
    <name type="scientific">Plutella xylostella</name>
    <name type="common">Diamondback moth</name>
    <name type="synonym">Plutella maculipennis</name>
    <dbReference type="NCBI Taxonomy" id="51655"/>
    <lineage>
        <taxon>Eukaryota</taxon>
        <taxon>Metazoa</taxon>
        <taxon>Ecdysozoa</taxon>
        <taxon>Arthropoda</taxon>
        <taxon>Hexapoda</taxon>
        <taxon>Insecta</taxon>
        <taxon>Pterygota</taxon>
        <taxon>Neoptera</taxon>
        <taxon>Endopterygota</taxon>
        <taxon>Lepidoptera</taxon>
        <taxon>Glossata</taxon>
        <taxon>Ditrysia</taxon>
        <taxon>Yponomeutoidea</taxon>
        <taxon>Plutellidae</taxon>
        <taxon>Plutella</taxon>
    </lineage>
</organism>
<feature type="region of interest" description="Disordered" evidence="1">
    <location>
        <begin position="383"/>
        <end position="415"/>
    </location>
</feature>
<name>A0A8S4G6U6_PLUXY</name>
<dbReference type="EMBL" id="CAJHNJ030000117">
    <property type="protein sequence ID" value="CAG9135869.1"/>
    <property type="molecule type" value="Genomic_DNA"/>
</dbReference>
<protein>
    <submittedName>
        <fullName evidence="2">(diamondback moth) hypothetical protein</fullName>
    </submittedName>
</protein>
<keyword evidence="3" id="KW-1185">Reference proteome</keyword>
<feature type="region of interest" description="Disordered" evidence="1">
    <location>
        <begin position="1"/>
        <end position="23"/>
    </location>
</feature>
<accession>A0A8S4G6U6</accession>
<evidence type="ECO:0000256" key="1">
    <source>
        <dbReference type="SAM" id="MobiDB-lite"/>
    </source>
</evidence>
<evidence type="ECO:0000313" key="3">
    <source>
        <dbReference type="Proteomes" id="UP000653454"/>
    </source>
</evidence>
<proteinExistence type="predicted"/>